<dbReference type="GO" id="GO:0005634">
    <property type="term" value="C:nucleus"/>
    <property type="evidence" value="ECO:0007669"/>
    <property type="project" value="TreeGrafter"/>
</dbReference>
<protein>
    <submittedName>
        <fullName evidence="3">Ber1p</fullName>
    </submittedName>
</protein>
<dbReference type="AlphaFoldDB" id="H0GYQ1"/>
<proteinExistence type="inferred from homology"/>
<dbReference type="Proteomes" id="UP000009009">
    <property type="component" value="Unassembled WGS sequence"/>
</dbReference>
<dbReference type="PhylomeDB" id="H0GYQ1"/>
<dbReference type="GO" id="GO:0005737">
    <property type="term" value="C:cytoplasm"/>
    <property type="evidence" value="ECO:0007669"/>
    <property type="project" value="TreeGrafter"/>
</dbReference>
<dbReference type="InterPro" id="IPR040044">
    <property type="entry name" value="SRR1L"/>
</dbReference>
<evidence type="ECO:0000259" key="2">
    <source>
        <dbReference type="Pfam" id="PF07985"/>
    </source>
</evidence>
<gene>
    <name evidence="3" type="ORF">VIN7_8898</name>
</gene>
<name>H0GYQ1_SACCK</name>
<sequence>MVVGTSFMDIEETRTQFKKTGKKAVPAASFEQNVQANRDFLKKSEFLSDLLENLQPHLNNIKKVRCVAIGNFQEDFPATFQFALLLEIIDHINNETSRDILISLYDPIFTENEMHYLESLGDKWVIQENFSEINTSDYKSVLYFLPHAPLDLTERILASECPHLWLANNMISHTDRYTKAKLFEKYPHLGKLVHYLQPNLVAETKKQDGADDFTAFIPKRKRKNKNNSTKLKVKIPDIDYGSIATKFTSCKILTDFDEGKYLKERPWINSFSDLTLHAIGY</sequence>
<organism evidence="3 4">
    <name type="scientific">Saccharomyces cerevisiae x Saccharomyces kudriavzevii (strain VIN7)</name>
    <name type="common">Yeast</name>
    <dbReference type="NCBI Taxonomy" id="1095631"/>
    <lineage>
        <taxon>Eukaryota</taxon>
        <taxon>Fungi</taxon>
        <taxon>Dikarya</taxon>
        <taxon>Ascomycota</taxon>
        <taxon>Saccharomycotina</taxon>
        <taxon>Saccharomycetes</taxon>
        <taxon>Saccharomycetales</taxon>
        <taxon>Saccharomycetaceae</taxon>
        <taxon>Saccharomyces</taxon>
    </lineage>
</organism>
<dbReference type="HOGENOM" id="CLU_084828_0_0_1"/>
<feature type="domain" description="SRR1-like" evidence="2">
    <location>
        <begin position="51"/>
        <end position="277"/>
    </location>
</feature>
<accession>H0GYQ1</accession>
<keyword evidence="4" id="KW-1185">Reference proteome</keyword>
<evidence type="ECO:0000313" key="4">
    <source>
        <dbReference type="Proteomes" id="UP000009009"/>
    </source>
</evidence>
<reference evidence="3 4" key="1">
    <citation type="journal article" date="2012" name="FEMS Yeast Res.">
        <title>The genome sequence of the wine yeast VIN7 reveals an allotriploid hybrid genome with Saccharomyces cerevisiae and Saccharomyces kudriavzevii origins.</title>
        <authorList>
            <person name="Borneman A.R."/>
            <person name="Desany B.A."/>
            <person name="Riches D."/>
            <person name="Affourtit J.P."/>
            <person name="Forgan A.H."/>
            <person name="Pretorius I.S."/>
            <person name="Egholm M."/>
            <person name="Chambers P.J."/>
        </authorList>
    </citation>
    <scope>NUCLEOTIDE SEQUENCE [LARGE SCALE GENOMIC DNA]</scope>
    <source>
        <strain evidence="3 4">VIN7</strain>
    </source>
</reference>
<dbReference type="InterPro" id="IPR012942">
    <property type="entry name" value="SRR1-like"/>
</dbReference>
<dbReference type="OrthoDB" id="551431at2759"/>
<comment type="similarity">
    <text evidence="1">Belongs to the SRR1 family.</text>
</comment>
<evidence type="ECO:0000256" key="1">
    <source>
        <dbReference type="ARBA" id="ARBA00009856"/>
    </source>
</evidence>
<dbReference type="Pfam" id="PF07985">
    <property type="entry name" value="SRR1"/>
    <property type="match status" value="1"/>
</dbReference>
<dbReference type="EMBL" id="AGVY01000316">
    <property type="protein sequence ID" value="EHN01056.1"/>
    <property type="molecule type" value="Genomic_DNA"/>
</dbReference>
<evidence type="ECO:0000313" key="3">
    <source>
        <dbReference type="EMBL" id="EHN01056.1"/>
    </source>
</evidence>
<dbReference type="PANTHER" id="PTHR28626">
    <property type="entry name" value="SRR1-LIKE PROTEIN"/>
    <property type="match status" value="1"/>
</dbReference>
<comment type="caution">
    <text evidence="3">The sequence shown here is derived from an EMBL/GenBank/DDBJ whole genome shotgun (WGS) entry which is preliminary data.</text>
</comment>
<dbReference type="PANTHER" id="PTHR28626:SF3">
    <property type="entry name" value="SRR1-LIKE PROTEIN"/>
    <property type="match status" value="1"/>
</dbReference>